<dbReference type="PANTHER" id="PTHR34075">
    <property type="entry name" value="BLR3430 PROTEIN"/>
    <property type="match status" value="1"/>
</dbReference>
<evidence type="ECO:0000313" key="4">
    <source>
        <dbReference type="Proteomes" id="UP000317770"/>
    </source>
</evidence>
<keyword evidence="1" id="KW-1133">Transmembrane helix</keyword>
<protein>
    <recommendedName>
        <fullName evidence="2">ChsH2 C-terminal OB-fold domain-containing protein</fullName>
    </recommendedName>
</protein>
<evidence type="ECO:0000259" key="2">
    <source>
        <dbReference type="Pfam" id="PF01796"/>
    </source>
</evidence>
<dbReference type="Proteomes" id="UP000317770">
    <property type="component" value="Unassembled WGS sequence"/>
</dbReference>
<proteinExistence type="predicted"/>
<dbReference type="PANTHER" id="PTHR34075:SF5">
    <property type="entry name" value="BLR3430 PROTEIN"/>
    <property type="match status" value="1"/>
</dbReference>
<evidence type="ECO:0000313" key="3">
    <source>
        <dbReference type="EMBL" id="TVX84220.1"/>
    </source>
</evidence>
<dbReference type="InterPro" id="IPR012340">
    <property type="entry name" value="NA-bd_OB-fold"/>
</dbReference>
<accession>A0A8B5Y516</accession>
<reference evidence="3 4" key="1">
    <citation type="submission" date="2019-07" db="EMBL/GenBank/DDBJ databases">
        <title>Genome assembly of Bacillus simplex strain GGC-P6A.</title>
        <authorList>
            <person name="Jennings M.E."/>
            <person name="Barton H.A."/>
        </authorList>
    </citation>
    <scope>NUCLEOTIDE SEQUENCE [LARGE SCALE GENOMIC DNA]</scope>
    <source>
        <strain evidence="3 4">GGC-P6A</strain>
    </source>
</reference>
<keyword evidence="1" id="KW-0472">Membrane</keyword>
<organism evidence="3 4">
    <name type="scientific">Peribacillus simplex</name>
    <dbReference type="NCBI Taxonomy" id="1478"/>
    <lineage>
        <taxon>Bacteria</taxon>
        <taxon>Bacillati</taxon>
        <taxon>Bacillota</taxon>
        <taxon>Bacilli</taxon>
        <taxon>Bacillales</taxon>
        <taxon>Bacillaceae</taxon>
        <taxon>Peribacillus</taxon>
    </lineage>
</organism>
<gene>
    <name evidence="3" type="ORF">FQP34_03135</name>
</gene>
<feature type="domain" description="ChsH2 C-terminal OB-fold" evidence="2">
    <location>
        <begin position="104"/>
        <end position="169"/>
    </location>
</feature>
<dbReference type="Pfam" id="PF01796">
    <property type="entry name" value="OB_ChsH2_C"/>
    <property type="match status" value="1"/>
</dbReference>
<comment type="caution">
    <text evidence="3">The sequence shown here is derived from an EMBL/GenBank/DDBJ whole genome shotgun (WGS) entry which is preliminary data.</text>
</comment>
<dbReference type="InterPro" id="IPR002878">
    <property type="entry name" value="ChsH2_C"/>
</dbReference>
<dbReference type="EMBL" id="VNKI01000001">
    <property type="protein sequence ID" value="TVX84220.1"/>
    <property type="molecule type" value="Genomic_DNA"/>
</dbReference>
<keyword evidence="1" id="KW-0812">Transmembrane</keyword>
<feature type="transmembrane region" description="Helical" evidence="1">
    <location>
        <begin position="6"/>
        <end position="27"/>
    </location>
</feature>
<dbReference type="AlphaFoldDB" id="A0A8B5Y516"/>
<dbReference type="SUPFAM" id="SSF50249">
    <property type="entry name" value="Nucleic acid-binding proteins"/>
    <property type="match status" value="1"/>
</dbReference>
<sequence>MMQRLVLSQVMGILAMVQLLFCTINSLNKPLRKRVVKMENLDILFRPLPNRNIDHWDREWDLFSPFWEAARSGKLIVQECTETKKKVWPPRFVSPYAPGAELEWVPIKGIGEIYTYNIVYRGFFPYYKDKVPYALVVVDLGEGIRMLGNTVGMDPTKVHCGMRMEVAFEIVNDEITLVNWKPSERG</sequence>
<dbReference type="InterPro" id="IPR052513">
    <property type="entry name" value="Thioester_dehydratase-like"/>
</dbReference>
<evidence type="ECO:0000256" key="1">
    <source>
        <dbReference type="SAM" id="Phobius"/>
    </source>
</evidence>
<dbReference type="Gene3D" id="6.10.30.10">
    <property type="match status" value="1"/>
</dbReference>
<name>A0A8B5Y516_9BACI</name>